<dbReference type="Pfam" id="PF00106">
    <property type="entry name" value="adh_short"/>
    <property type="match status" value="1"/>
</dbReference>
<comment type="caution">
    <text evidence="4">The sequence shown here is derived from an EMBL/GenBank/DDBJ whole genome shotgun (WGS) entry which is preliminary data.</text>
</comment>
<dbReference type="Gene3D" id="3.40.50.720">
    <property type="entry name" value="NAD(P)-binding Rossmann-like Domain"/>
    <property type="match status" value="1"/>
</dbReference>
<keyword evidence="2" id="KW-0521">NADP</keyword>
<evidence type="ECO:0008006" key="6">
    <source>
        <dbReference type="Google" id="ProtNLM"/>
    </source>
</evidence>
<proteinExistence type="inferred from homology"/>
<name>G7EB42_MIXOS</name>
<dbReference type="RefSeq" id="XP_014565135.1">
    <property type="nucleotide sequence ID" value="XM_014709649.1"/>
</dbReference>
<evidence type="ECO:0000313" key="5">
    <source>
        <dbReference type="Proteomes" id="UP000009131"/>
    </source>
</evidence>
<dbReference type="PRINTS" id="PR00081">
    <property type="entry name" value="GDHRDH"/>
</dbReference>
<organism evidence="4 5">
    <name type="scientific">Mixia osmundae (strain CBS 9802 / IAM 14324 / JCM 22182 / KY 12970)</name>
    <dbReference type="NCBI Taxonomy" id="764103"/>
    <lineage>
        <taxon>Eukaryota</taxon>
        <taxon>Fungi</taxon>
        <taxon>Dikarya</taxon>
        <taxon>Basidiomycota</taxon>
        <taxon>Pucciniomycotina</taxon>
        <taxon>Mixiomycetes</taxon>
        <taxon>Mixiales</taxon>
        <taxon>Mixiaceae</taxon>
        <taxon>Mixia</taxon>
    </lineage>
</organism>
<dbReference type="eggNOG" id="KOG1208">
    <property type="taxonomic scope" value="Eukaryota"/>
</dbReference>
<dbReference type="FunCoup" id="G7EB42">
    <property type="interactions" value="122"/>
</dbReference>
<gene>
    <name evidence="4" type="primary">Mo06755</name>
    <name evidence="4" type="ORF">E5Q_06755</name>
</gene>
<dbReference type="AlphaFoldDB" id="G7EB42"/>
<dbReference type="InParanoid" id="G7EB42"/>
<dbReference type="OMA" id="IMGVPYS"/>
<dbReference type="OrthoDB" id="191139at2759"/>
<evidence type="ECO:0000256" key="3">
    <source>
        <dbReference type="ARBA" id="ARBA00023002"/>
    </source>
</evidence>
<reference evidence="4 5" key="1">
    <citation type="journal article" date="2011" name="J. Gen. Appl. Microbiol.">
        <title>Draft genome sequencing of the enigmatic basidiomycete Mixia osmundae.</title>
        <authorList>
            <person name="Nishida H."/>
            <person name="Nagatsuka Y."/>
            <person name="Sugiyama J."/>
        </authorList>
    </citation>
    <scope>NUCLEOTIDE SEQUENCE [LARGE SCALE GENOMIC DNA]</scope>
    <source>
        <strain evidence="5">CBS 9802 / IAM 14324 / JCM 22182 / KY 12970</strain>
    </source>
</reference>
<comment type="similarity">
    <text evidence="1">Belongs to the short-chain dehydrogenases/reductases (SDR) family.</text>
</comment>
<dbReference type="InterPro" id="IPR036291">
    <property type="entry name" value="NAD(P)-bd_dom_sf"/>
</dbReference>
<accession>G7EB42</accession>
<keyword evidence="3" id="KW-0560">Oxidoreductase</keyword>
<dbReference type="GO" id="GO:0016491">
    <property type="term" value="F:oxidoreductase activity"/>
    <property type="evidence" value="ECO:0007669"/>
    <property type="project" value="UniProtKB-KW"/>
</dbReference>
<sequence>MTFSLDDIPDQTGKVGVVSGGNAGIGYETVKALASKGMKVYMASRNQSKAEAAIKKLVDEVPAAKGRVEFLQLDLTSLKGSHASAEALAAKTDKLSLIVNNAGVMANPYSLTTDGLEIQTATNHFGPFVFTQTLLPLLEKTAQSTNEPVRIVNLSSVAHTMTAFGKPDFRSVKSANATFGPSILGAWRRYGQSKACQILYSIEFNKRYAEKKIYMLSAHPGLIDSGLWVNSPIMSAFLKRTVFLSPAEGALDSLYAATSPEVISKDLRGAYITPIAKVSTPSRNARDPELAKQLWSLSSQLLQEKSGHTS</sequence>
<dbReference type="EMBL" id="BABT02000261">
    <property type="protein sequence ID" value="GAB00053.1"/>
    <property type="molecule type" value="Genomic_DNA"/>
</dbReference>
<dbReference type="Proteomes" id="UP000009131">
    <property type="component" value="Unassembled WGS sequence"/>
</dbReference>
<dbReference type="InterPro" id="IPR002347">
    <property type="entry name" value="SDR_fam"/>
</dbReference>
<dbReference type="CDD" id="cd05327">
    <property type="entry name" value="retinol-DH_like_SDR_c_like"/>
    <property type="match status" value="1"/>
</dbReference>
<keyword evidence="5" id="KW-1185">Reference proteome</keyword>
<dbReference type="STRING" id="764103.G7EB42"/>
<evidence type="ECO:0000256" key="2">
    <source>
        <dbReference type="ARBA" id="ARBA00022857"/>
    </source>
</evidence>
<protein>
    <recommendedName>
        <fullName evidence="6">NAD(P)-binding protein</fullName>
    </recommendedName>
</protein>
<evidence type="ECO:0000256" key="1">
    <source>
        <dbReference type="ARBA" id="ARBA00006484"/>
    </source>
</evidence>
<dbReference type="SUPFAM" id="SSF51735">
    <property type="entry name" value="NAD(P)-binding Rossmann-fold domains"/>
    <property type="match status" value="1"/>
</dbReference>
<dbReference type="PANTHER" id="PTHR24320">
    <property type="entry name" value="RETINOL DEHYDROGENASE"/>
    <property type="match status" value="1"/>
</dbReference>
<evidence type="ECO:0000313" key="4">
    <source>
        <dbReference type="EMBL" id="GAB00053.1"/>
    </source>
</evidence>
<dbReference type="HOGENOM" id="CLU_010194_44_6_1"/>
<dbReference type="PANTHER" id="PTHR24320:SF282">
    <property type="entry name" value="WW DOMAIN-CONTAINING OXIDOREDUCTASE"/>
    <property type="match status" value="1"/>
</dbReference>
<reference evidence="4 5" key="2">
    <citation type="journal article" date="2012" name="Open Biol.">
        <title>Characteristics of nucleosomes and linker DNA regions on the genome of the basidiomycete Mixia osmundae revealed by mono- and dinucleosome mapping.</title>
        <authorList>
            <person name="Nishida H."/>
            <person name="Kondo S."/>
            <person name="Matsumoto T."/>
            <person name="Suzuki Y."/>
            <person name="Yoshikawa H."/>
            <person name="Taylor T.D."/>
            <person name="Sugiyama J."/>
        </authorList>
    </citation>
    <scope>NUCLEOTIDE SEQUENCE [LARGE SCALE GENOMIC DNA]</scope>
    <source>
        <strain evidence="5">CBS 9802 / IAM 14324 / JCM 22182 / KY 12970</strain>
    </source>
</reference>